<keyword evidence="4" id="KW-1185">Reference proteome</keyword>
<sequence>MKGTFLNVIRPFFKYLFILILLGSVFSYAMFQGGFVSWFLFYSVTTVLLYTVVVAILPFKVRGIERILSKETVHSGEDVDVTVIIHKRRFQPFFFVRIQDAAPELLRRVESSALFFFSFQRQLVFSYTIPEVRRGAHSFGNVTLVIGDLFGLFERRVTQKCETTVLVYPRVRKLKAVPSSGSPRQLEGIRASQSYQEDRSLAGVRQYVPGDRLTSIDWKQSARLTNLMTKEFESFQGEGVLIAFDSFLSKSSKESFEHAVELTASLMTEFAKGQSTLRLAVRSQDFVSFDVRGKSLAAGLKLLAQVEPNSKPLPTIHRIYREWQGMHVYFVCAELDKQTVLACKTILEQKGFVSICMVSNADPVMVNELEKMGITVYVLENE</sequence>
<dbReference type="PANTHER" id="PTHR34351">
    <property type="entry name" value="SLR1927 PROTEIN-RELATED"/>
    <property type="match status" value="1"/>
</dbReference>
<keyword evidence="1" id="KW-1133">Transmembrane helix</keyword>
<evidence type="ECO:0000313" key="3">
    <source>
        <dbReference type="EMBL" id="TWI53998.1"/>
    </source>
</evidence>
<dbReference type="Proteomes" id="UP000315711">
    <property type="component" value="Unassembled WGS sequence"/>
</dbReference>
<evidence type="ECO:0000256" key="1">
    <source>
        <dbReference type="SAM" id="Phobius"/>
    </source>
</evidence>
<dbReference type="AlphaFoldDB" id="A0A562QB79"/>
<dbReference type="PANTHER" id="PTHR34351:SF2">
    <property type="entry name" value="DUF58 DOMAIN-CONTAINING PROTEIN"/>
    <property type="match status" value="1"/>
</dbReference>
<reference evidence="3 4" key="1">
    <citation type="journal article" date="2015" name="Stand. Genomic Sci.">
        <title>Genomic Encyclopedia of Bacterial and Archaeal Type Strains, Phase III: the genomes of soil and plant-associated and newly described type strains.</title>
        <authorList>
            <person name="Whitman W.B."/>
            <person name="Woyke T."/>
            <person name="Klenk H.P."/>
            <person name="Zhou Y."/>
            <person name="Lilburn T.G."/>
            <person name="Beck B.J."/>
            <person name="De Vos P."/>
            <person name="Vandamme P."/>
            <person name="Eisen J.A."/>
            <person name="Garrity G."/>
            <person name="Hugenholtz P."/>
            <person name="Kyrpides N.C."/>
        </authorList>
    </citation>
    <scope>NUCLEOTIDE SEQUENCE [LARGE SCALE GENOMIC DNA]</scope>
    <source>
        <strain evidence="3 4">CGMCC 1.10116</strain>
    </source>
</reference>
<dbReference type="RefSeq" id="WP_144451501.1">
    <property type="nucleotide sequence ID" value="NZ_VLKZ01000011.1"/>
</dbReference>
<feature type="domain" description="DUF58" evidence="2">
    <location>
        <begin position="204"/>
        <end position="286"/>
    </location>
</feature>
<keyword evidence="1" id="KW-0472">Membrane</keyword>
<dbReference type="Pfam" id="PF01882">
    <property type="entry name" value="DUF58"/>
    <property type="match status" value="1"/>
</dbReference>
<protein>
    <submittedName>
        <fullName evidence="3">Uncharacterized protein (DUF58 family)</fullName>
    </submittedName>
</protein>
<gene>
    <name evidence="3" type="ORF">IQ10_03308</name>
</gene>
<dbReference type="OrthoDB" id="140416at2"/>
<dbReference type="InterPro" id="IPR002881">
    <property type="entry name" value="DUF58"/>
</dbReference>
<evidence type="ECO:0000259" key="2">
    <source>
        <dbReference type="Pfam" id="PF01882"/>
    </source>
</evidence>
<keyword evidence="1" id="KW-0812">Transmembrane</keyword>
<name>A0A562QB79_9BACI</name>
<organism evidence="3 4">
    <name type="scientific">Halalkalibacter nanhaiisediminis</name>
    <dbReference type="NCBI Taxonomy" id="688079"/>
    <lineage>
        <taxon>Bacteria</taxon>
        <taxon>Bacillati</taxon>
        <taxon>Bacillota</taxon>
        <taxon>Bacilli</taxon>
        <taxon>Bacillales</taxon>
        <taxon>Bacillaceae</taxon>
        <taxon>Halalkalibacter</taxon>
    </lineage>
</organism>
<dbReference type="EMBL" id="VLKZ01000011">
    <property type="protein sequence ID" value="TWI53998.1"/>
    <property type="molecule type" value="Genomic_DNA"/>
</dbReference>
<evidence type="ECO:0000313" key="4">
    <source>
        <dbReference type="Proteomes" id="UP000315711"/>
    </source>
</evidence>
<comment type="caution">
    <text evidence="3">The sequence shown here is derived from an EMBL/GenBank/DDBJ whole genome shotgun (WGS) entry which is preliminary data.</text>
</comment>
<accession>A0A562QB79</accession>
<proteinExistence type="predicted"/>
<feature type="transmembrane region" description="Helical" evidence="1">
    <location>
        <begin position="37"/>
        <end position="59"/>
    </location>
</feature>
<feature type="transmembrane region" description="Helical" evidence="1">
    <location>
        <begin position="12"/>
        <end position="31"/>
    </location>
</feature>